<dbReference type="AlphaFoldDB" id="A0A077MA47"/>
<dbReference type="EMBL" id="CAJC01000178">
    <property type="protein sequence ID" value="CCI54241.1"/>
    <property type="molecule type" value="Genomic_DNA"/>
</dbReference>
<comment type="caution">
    <text evidence="1">The sequence shown here is derived from an EMBL/GenBank/DDBJ whole genome shotgun (WGS) entry which is preliminary data.</text>
</comment>
<organism evidence="1 2">
    <name type="scientific">Nostocoides jenkinsii Ben 74</name>
    <dbReference type="NCBI Taxonomy" id="1193518"/>
    <lineage>
        <taxon>Bacteria</taxon>
        <taxon>Bacillati</taxon>
        <taxon>Actinomycetota</taxon>
        <taxon>Actinomycetes</taxon>
        <taxon>Micrococcales</taxon>
        <taxon>Intrasporangiaceae</taxon>
        <taxon>Nostocoides</taxon>
    </lineage>
</organism>
<accession>A0A077MA47</accession>
<protein>
    <submittedName>
        <fullName evidence="1">Uncharacterized protein</fullName>
    </submittedName>
</protein>
<sequence>MGTGTETVTFATCGHTDRVQITWTGGREQRERKAAWVAANLTCPSCREIATAARGIAAIESGLVGSSKQCAWAEDIRTAYLARWDETRARLEAAADTDERAAVMLARGVEIAATTDAKWWIDNARCSSIEATLLREFPAPVASSAPEVPHSMRASAWPAGTRGLRVGR</sequence>
<proteinExistence type="predicted"/>
<dbReference type="Proteomes" id="UP000035720">
    <property type="component" value="Unassembled WGS sequence"/>
</dbReference>
<gene>
    <name evidence="1" type="ORF">BN13_650009</name>
</gene>
<evidence type="ECO:0000313" key="1">
    <source>
        <dbReference type="EMBL" id="CCI54241.1"/>
    </source>
</evidence>
<evidence type="ECO:0000313" key="2">
    <source>
        <dbReference type="Proteomes" id="UP000035720"/>
    </source>
</evidence>
<name>A0A077MA47_9MICO</name>
<dbReference type="OrthoDB" id="8450811at2"/>
<keyword evidence="2" id="KW-1185">Reference proteome</keyword>
<reference evidence="1 2" key="1">
    <citation type="journal article" date="2013" name="ISME J.">
        <title>A metabolic model for members of the genus Tetrasphaera involved in enhanced biological phosphorus removal.</title>
        <authorList>
            <person name="Kristiansen R."/>
            <person name="Nguyen H.T.T."/>
            <person name="Saunders A.M."/>
            <person name="Nielsen J.L."/>
            <person name="Wimmer R."/>
            <person name="Le V.Q."/>
            <person name="McIlroy S.J."/>
            <person name="Petrovski S."/>
            <person name="Seviour R.J."/>
            <person name="Calteau A."/>
            <person name="Nielsen K.L."/>
            <person name="Nielsen P.H."/>
        </authorList>
    </citation>
    <scope>NUCLEOTIDE SEQUENCE [LARGE SCALE GENOMIC DNA]</scope>
    <source>
        <strain evidence="1 2">Ben 74</strain>
    </source>
</reference>
<dbReference type="RefSeq" id="WP_048546719.1">
    <property type="nucleotide sequence ID" value="NZ_HF571038.1"/>
</dbReference>